<evidence type="ECO:0000256" key="5">
    <source>
        <dbReference type="ARBA" id="ARBA00022801"/>
    </source>
</evidence>
<feature type="binding site" evidence="12">
    <location>
        <position position="447"/>
    </location>
    <ligand>
        <name>Zn(2+)</name>
        <dbReference type="ChEBI" id="CHEBI:29105"/>
        <label>2</label>
    </ligand>
</feature>
<dbReference type="Pfam" id="PF18319">
    <property type="entry name" value="Zn_ribbon_PriA"/>
    <property type="match status" value="1"/>
</dbReference>
<comment type="catalytic activity">
    <reaction evidence="11 12">
        <text>ATP + H2O = ADP + phosphate + H(+)</text>
        <dbReference type="Rhea" id="RHEA:13065"/>
        <dbReference type="ChEBI" id="CHEBI:15377"/>
        <dbReference type="ChEBI" id="CHEBI:15378"/>
        <dbReference type="ChEBI" id="CHEBI:30616"/>
        <dbReference type="ChEBI" id="CHEBI:43474"/>
        <dbReference type="ChEBI" id="CHEBI:456216"/>
        <dbReference type="EC" id="5.6.2.4"/>
    </reaction>
</comment>
<keyword evidence="3 12" id="KW-0479">Metal-binding</keyword>
<keyword evidence="5 12" id="KW-0378">Hydrolase</keyword>
<evidence type="ECO:0000259" key="13">
    <source>
        <dbReference type="PROSITE" id="PS51192"/>
    </source>
</evidence>
<comment type="subunit">
    <text evidence="12">Component of the replication restart primosome.</text>
</comment>
<dbReference type="AlphaFoldDB" id="A0A972FAC7"/>
<reference evidence="15" key="1">
    <citation type="submission" date="2019-12" db="EMBL/GenBank/DDBJ databases">
        <title>Comparative genomics gives insights into the taxonomy of the Azoarcus-Aromatoleum group and reveals separate origins of nif in the plant-associated Azoarcus and non-plant-associated Aromatoleum sub-groups.</title>
        <authorList>
            <person name="Lafos M."/>
            <person name="Maluk M."/>
            <person name="Batista M."/>
            <person name="Junghare M."/>
            <person name="Carmona M."/>
            <person name="Faoro H."/>
            <person name="Cruz L.M."/>
            <person name="Battistoni F."/>
            <person name="De Souza E."/>
            <person name="Pedrosa F."/>
            <person name="Chen W.-M."/>
            <person name="Poole P.S."/>
            <person name="Dixon R.A."/>
            <person name="James E.K."/>
        </authorList>
    </citation>
    <scope>NUCLEOTIDE SEQUENCE</scope>
    <source>
        <strain evidence="15">NSC3</strain>
    </source>
</reference>
<keyword evidence="8 12" id="KW-0067">ATP-binding</keyword>
<dbReference type="EMBL" id="WTVM01000003">
    <property type="protein sequence ID" value="NMG01532.1"/>
    <property type="molecule type" value="Genomic_DNA"/>
</dbReference>
<dbReference type="SMART" id="SM00490">
    <property type="entry name" value="HELICc"/>
    <property type="match status" value="1"/>
</dbReference>
<feature type="binding site" evidence="12">
    <location>
        <position position="438"/>
    </location>
    <ligand>
        <name>Zn(2+)</name>
        <dbReference type="ChEBI" id="CHEBI:29105"/>
        <label>1</label>
    </ligand>
</feature>
<keyword evidence="10 12" id="KW-0413">Isomerase</keyword>
<dbReference type="GO" id="GO:0008270">
    <property type="term" value="F:zinc ion binding"/>
    <property type="evidence" value="ECO:0007669"/>
    <property type="project" value="UniProtKB-UniRule"/>
</dbReference>
<dbReference type="InterPro" id="IPR042115">
    <property type="entry name" value="PriA_3primeBD_sf"/>
</dbReference>
<evidence type="ECO:0000256" key="7">
    <source>
        <dbReference type="ARBA" id="ARBA00022833"/>
    </source>
</evidence>
<dbReference type="GO" id="GO:0003677">
    <property type="term" value="F:DNA binding"/>
    <property type="evidence" value="ECO:0007669"/>
    <property type="project" value="UniProtKB-UniRule"/>
</dbReference>
<dbReference type="HAMAP" id="MF_00983">
    <property type="entry name" value="PriA"/>
    <property type="match status" value="1"/>
</dbReference>
<proteinExistence type="inferred from homology"/>
<dbReference type="InterPro" id="IPR040498">
    <property type="entry name" value="PriA_CRR"/>
</dbReference>
<evidence type="ECO:0000313" key="15">
    <source>
        <dbReference type="EMBL" id="NMG01532.1"/>
    </source>
</evidence>
<dbReference type="Pfam" id="PF00271">
    <property type="entry name" value="Helicase_C"/>
    <property type="match status" value="1"/>
</dbReference>
<dbReference type="GO" id="GO:0016787">
    <property type="term" value="F:hydrolase activity"/>
    <property type="evidence" value="ECO:0007669"/>
    <property type="project" value="UniProtKB-KW"/>
</dbReference>
<dbReference type="GO" id="GO:0006310">
    <property type="term" value="P:DNA recombination"/>
    <property type="evidence" value="ECO:0007669"/>
    <property type="project" value="InterPro"/>
</dbReference>
<dbReference type="NCBIfam" id="TIGR00595">
    <property type="entry name" value="priA"/>
    <property type="match status" value="1"/>
</dbReference>
<evidence type="ECO:0000313" key="16">
    <source>
        <dbReference type="Proteomes" id="UP000599523"/>
    </source>
</evidence>
<dbReference type="GO" id="GO:0006269">
    <property type="term" value="P:DNA replication, synthesis of primer"/>
    <property type="evidence" value="ECO:0007669"/>
    <property type="project" value="UniProtKB-KW"/>
</dbReference>
<keyword evidence="9 12" id="KW-0238">DNA-binding</keyword>
<keyword evidence="6 12" id="KW-0347">Helicase</keyword>
<evidence type="ECO:0000256" key="11">
    <source>
        <dbReference type="ARBA" id="ARBA00048988"/>
    </source>
</evidence>
<comment type="catalytic activity">
    <reaction evidence="12">
        <text>Couples ATP hydrolysis with the unwinding of duplex DNA by translocating in the 3'-5' direction.</text>
        <dbReference type="EC" id="5.6.2.4"/>
    </reaction>
</comment>
<dbReference type="Pfam" id="PF17764">
    <property type="entry name" value="PriA_3primeBD"/>
    <property type="match status" value="1"/>
</dbReference>
<dbReference type="EC" id="5.6.2.4" evidence="12"/>
<protein>
    <recommendedName>
        <fullName evidence="12">Replication restart protein PriA</fullName>
    </recommendedName>
    <alternativeName>
        <fullName evidence="12">ATP-dependent DNA helicase PriA</fullName>
        <ecNumber evidence="12">5.6.2.4</ecNumber>
    </alternativeName>
    <alternativeName>
        <fullName evidence="12">DNA 3'-5' helicase PriA</fullName>
    </alternativeName>
</protein>
<dbReference type="GO" id="GO:0005524">
    <property type="term" value="F:ATP binding"/>
    <property type="evidence" value="ECO:0007669"/>
    <property type="project" value="UniProtKB-UniRule"/>
</dbReference>
<dbReference type="PROSITE" id="PS51194">
    <property type="entry name" value="HELICASE_CTER"/>
    <property type="match status" value="1"/>
</dbReference>
<dbReference type="PROSITE" id="PS51192">
    <property type="entry name" value="HELICASE_ATP_BIND_1"/>
    <property type="match status" value="1"/>
</dbReference>
<evidence type="ECO:0000256" key="2">
    <source>
        <dbReference type="ARBA" id="ARBA00022705"/>
    </source>
</evidence>
<evidence type="ECO:0000256" key="6">
    <source>
        <dbReference type="ARBA" id="ARBA00022806"/>
    </source>
</evidence>
<evidence type="ECO:0000259" key="14">
    <source>
        <dbReference type="PROSITE" id="PS51194"/>
    </source>
</evidence>
<dbReference type="Pfam" id="PF18074">
    <property type="entry name" value="PriA_C"/>
    <property type="match status" value="1"/>
</dbReference>
<dbReference type="GO" id="GO:1990077">
    <property type="term" value="C:primosome complex"/>
    <property type="evidence" value="ECO:0007669"/>
    <property type="project" value="UniProtKB-UniRule"/>
</dbReference>
<keyword evidence="16" id="KW-1185">Reference proteome</keyword>
<organism evidence="15 16">
    <name type="scientific">Azoarcus taiwanensis</name>
    <dbReference type="NCBI Taxonomy" id="666964"/>
    <lineage>
        <taxon>Bacteria</taxon>
        <taxon>Pseudomonadati</taxon>
        <taxon>Pseudomonadota</taxon>
        <taxon>Betaproteobacteria</taxon>
        <taxon>Rhodocyclales</taxon>
        <taxon>Zoogloeaceae</taxon>
        <taxon>Azoarcus</taxon>
    </lineage>
</organism>
<dbReference type="InterPro" id="IPR005259">
    <property type="entry name" value="PriA"/>
</dbReference>
<dbReference type="SMART" id="SM00487">
    <property type="entry name" value="DEXDc"/>
    <property type="match status" value="1"/>
</dbReference>
<comment type="caution">
    <text evidence="15">The sequence shown here is derived from an EMBL/GenBank/DDBJ whole genome shotgun (WGS) entry which is preliminary data.</text>
</comment>
<comment type="function">
    <text evidence="12">Initiates the restart of stalled replication forks, which reloads the replicative helicase on sites other than the origin of replication. Recognizes and binds to abandoned replication forks and remodels them to uncover a helicase loading site. Promotes assembly of the primosome at these replication forks.</text>
</comment>
<evidence type="ECO:0000256" key="10">
    <source>
        <dbReference type="ARBA" id="ARBA00023235"/>
    </source>
</evidence>
<dbReference type="SUPFAM" id="SSF52540">
    <property type="entry name" value="P-loop containing nucleoside triphosphate hydrolases"/>
    <property type="match status" value="2"/>
</dbReference>
<dbReference type="PANTHER" id="PTHR30580">
    <property type="entry name" value="PRIMOSOMAL PROTEIN N"/>
    <property type="match status" value="1"/>
</dbReference>
<dbReference type="Gene3D" id="3.40.50.300">
    <property type="entry name" value="P-loop containing nucleotide triphosphate hydrolases"/>
    <property type="match status" value="2"/>
</dbReference>
<feature type="binding site" evidence="12">
    <location>
        <position position="435"/>
    </location>
    <ligand>
        <name>Zn(2+)</name>
        <dbReference type="ChEBI" id="CHEBI:29105"/>
        <label>1</label>
    </ligand>
</feature>
<dbReference type="InterPro" id="IPR027417">
    <property type="entry name" value="P-loop_NTPase"/>
</dbReference>
<dbReference type="NCBIfam" id="NF004067">
    <property type="entry name" value="PRK05580.1-4"/>
    <property type="match status" value="1"/>
</dbReference>
<dbReference type="InterPro" id="IPR041222">
    <property type="entry name" value="PriA_3primeBD"/>
</dbReference>
<dbReference type="PANTHER" id="PTHR30580:SF0">
    <property type="entry name" value="PRIMOSOMAL PROTEIN N"/>
    <property type="match status" value="1"/>
</dbReference>
<feature type="binding site" evidence="12">
    <location>
        <position position="444"/>
    </location>
    <ligand>
        <name>Zn(2+)</name>
        <dbReference type="ChEBI" id="CHEBI:29105"/>
        <label>2</label>
    </ligand>
</feature>
<name>A0A972FAC7_9RHOO</name>
<dbReference type="Pfam" id="PF00270">
    <property type="entry name" value="DEAD"/>
    <property type="match status" value="1"/>
</dbReference>
<evidence type="ECO:0000256" key="8">
    <source>
        <dbReference type="ARBA" id="ARBA00022840"/>
    </source>
</evidence>
<accession>A0A972FAC7</accession>
<dbReference type="InterPro" id="IPR011545">
    <property type="entry name" value="DEAD/DEAH_box_helicase_dom"/>
</dbReference>
<dbReference type="InterPro" id="IPR001650">
    <property type="entry name" value="Helicase_C-like"/>
</dbReference>
<dbReference type="CDD" id="cd17929">
    <property type="entry name" value="DEXHc_priA"/>
    <property type="match status" value="1"/>
</dbReference>
<feature type="binding site" evidence="12">
    <location>
        <position position="465"/>
    </location>
    <ligand>
        <name>Zn(2+)</name>
        <dbReference type="ChEBI" id="CHEBI:29105"/>
        <label>2</label>
    </ligand>
</feature>
<dbReference type="Proteomes" id="UP000599523">
    <property type="component" value="Unassembled WGS sequence"/>
</dbReference>
<evidence type="ECO:0000256" key="3">
    <source>
        <dbReference type="ARBA" id="ARBA00022723"/>
    </source>
</evidence>
<comment type="similarity">
    <text evidence="12">Belongs to the helicase family. PriA subfamily.</text>
</comment>
<gene>
    <name evidence="12" type="primary">priA</name>
    <name evidence="15" type="ORF">GPA21_00900</name>
</gene>
<feature type="domain" description="Helicase ATP-binding" evidence="13">
    <location>
        <begin position="209"/>
        <end position="376"/>
    </location>
</feature>
<keyword evidence="4 12" id="KW-0547">Nucleotide-binding</keyword>
<feature type="binding site" evidence="12">
    <location>
        <position position="462"/>
    </location>
    <ligand>
        <name>Zn(2+)</name>
        <dbReference type="ChEBI" id="CHEBI:29105"/>
        <label>2</label>
    </ligand>
</feature>
<dbReference type="InterPro" id="IPR041236">
    <property type="entry name" value="PriA_C"/>
</dbReference>
<dbReference type="CDD" id="cd18804">
    <property type="entry name" value="SF2_C_priA"/>
    <property type="match status" value="1"/>
</dbReference>
<evidence type="ECO:0000256" key="1">
    <source>
        <dbReference type="ARBA" id="ARBA00022515"/>
    </source>
</evidence>
<dbReference type="GO" id="GO:0043138">
    <property type="term" value="F:3'-5' DNA helicase activity"/>
    <property type="evidence" value="ECO:0007669"/>
    <property type="project" value="UniProtKB-EC"/>
</dbReference>
<dbReference type="GO" id="GO:0006270">
    <property type="term" value="P:DNA replication initiation"/>
    <property type="evidence" value="ECO:0007669"/>
    <property type="project" value="TreeGrafter"/>
</dbReference>
<evidence type="ECO:0000256" key="12">
    <source>
        <dbReference type="HAMAP-Rule" id="MF_00983"/>
    </source>
</evidence>
<comment type="cofactor">
    <cofactor evidence="12">
        <name>Zn(2+)</name>
        <dbReference type="ChEBI" id="CHEBI:29105"/>
    </cofactor>
    <text evidence="12">Binds 2 zinc ions per subunit.</text>
</comment>
<evidence type="ECO:0000256" key="4">
    <source>
        <dbReference type="ARBA" id="ARBA00022741"/>
    </source>
</evidence>
<keyword evidence="1 12" id="KW-0639">Primosome</keyword>
<evidence type="ECO:0000256" key="9">
    <source>
        <dbReference type="ARBA" id="ARBA00023125"/>
    </source>
</evidence>
<sequence>MDSQHRLLRVALPVPLPRLFDYLCDDAGPGDIGRCVRVPFGRGEKTGVVVALPETSDVAAGRLKPVIQVQREVAALPDDWLELVAFVSRYYHAPIGEVIALALPPGLRRADAVAAEDEDPFIDLTEQGEAALADRRRDSRSLRLLIQLREAGVQRRSQVRELPDGQAFAETLRRGWLGVVPAPERADAGASRSAPPLTVEQRAAVEAIAESDEGFACWLLQGVTGSGKTEVYLQLATAALARGEQVLMLVPEIALTPQLESRVAGRFPAASVVSLHSAQAEGARSRGFMHALEGRADIVLGTRLSVFTPLPRLGLILVDEEHDASYKQQEGVRYSARDVAVWRARQRQVPVVLGSATPSLESWQHARQGRYRALQLRLRARAEALPRVRCIDTRRLRLDEGLSPALLAALGDRLTRGEQSLVFLNRRGYAPVLSCPSCGWISHCPHCSANLVVHLADRRLRCHHCGCDAAIPHACPSCGNQDIQPFGRGTQRIEARLAELFPEARVLRIDRDSARTRRQWESLLARIAAGEADILVGTQMMAKGHDFPQLTLVGVIGADASLHAADFRAPERLFQQLMQVGGRAGRAHLPGEVLIQTEYPEHPLYRCLVGHDFDRFASSELDAREEAGFPPFSFQVMLRADAPRLDDALDFLRHAQRLAQAHPPDTLRVFDPVPMRMTRLARRERAQLLVEADARAPLQRFVTEWVELLRAQRIPRELRWQVDVDPLEV</sequence>
<dbReference type="GO" id="GO:0006302">
    <property type="term" value="P:double-strand break repair"/>
    <property type="evidence" value="ECO:0007669"/>
    <property type="project" value="InterPro"/>
</dbReference>
<feature type="domain" description="Helicase C-terminal" evidence="14">
    <location>
        <begin position="470"/>
        <end position="629"/>
    </location>
</feature>
<feature type="binding site" evidence="12">
    <location>
        <position position="475"/>
    </location>
    <ligand>
        <name>Zn(2+)</name>
        <dbReference type="ChEBI" id="CHEBI:29105"/>
        <label>1</label>
    </ligand>
</feature>
<dbReference type="FunFam" id="3.40.50.300:FF:000489">
    <property type="entry name" value="Primosome assembly protein PriA"/>
    <property type="match status" value="1"/>
</dbReference>
<dbReference type="Gene3D" id="3.40.1440.60">
    <property type="entry name" value="PriA, 3(prime) DNA-binding domain"/>
    <property type="match status" value="1"/>
</dbReference>
<dbReference type="InterPro" id="IPR014001">
    <property type="entry name" value="Helicase_ATP-bd"/>
</dbReference>
<feature type="binding site" evidence="12">
    <location>
        <position position="478"/>
    </location>
    <ligand>
        <name>Zn(2+)</name>
        <dbReference type="ChEBI" id="CHEBI:29105"/>
        <label>1</label>
    </ligand>
</feature>
<keyword evidence="2 12" id="KW-0235">DNA replication</keyword>
<keyword evidence="7 12" id="KW-0862">Zinc</keyword>